<keyword evidence="3 6" id="KW-0812">Transmembrane</keyword>
<accession>A0A1G7JPH5</accession>
<gene>
    <name evidence="7" type="ORF">SAMN05216464_11552</name>
</gene>
<evidence type="ECO:0000256" key="3">
    <source>
        <dbReference type="ARBA" id="ARBA00022692"/>
    </source>
</evidence>
<keyword evidence="2" id="KW-0813">Transport</keyword>
<evidence type="ECO:0000256" key="6">
    <source>
        <dbReference type="SAM" id="Phobius"/>
    </source>
</evidence>
<feature type="transmembrane region" description="Helical" evidence="6">
    <location>
        <begin position="108"/>
        <end position="131"/>
    </location>
</feature>
<dbReference type="OrthoDB" id="1404010at2"/>
<evidence type="ECO:0000313" key="8">
    <source>
        <dbReference type="Proteomes" id="UP000199072"/>
    </source>
</evidence>
<feature type="transmembrane region" description="Helical" evidence="6">
    <location>
        <begin position="342"/>
        <end position="364"/>
    </location>
</feature>
<keyword evidence="4 6" id="KW-1133">Transmembrane helix</keyword>
<dbReference type="InterPro" id="IPR036259">
    <property type="entry name" value="MFS_trans_sf"/>
</dbReference>
<name>A0A1G7JPH5_9SPHI</name>
<organism evidence="7 8">
    <name type="scientific">Mucilaginibacter pineti</name>
    <dbReference type="NCBI Taxonomy" id="1391627"/>
    <lineage>
        <taxon>Bacteria</taxon>
        <taxon>Pseudomonadati</taxon>
        <taxon>Bacteroidota</taxon>
        <taxon>Sphingobacteriia</taxon>
        <taxon>Sphingobacteriales</taxon>
        <taxon>Sphingobacteriaceae</taxon>
        <taxon>Mucilaginibacter</taxon>
    </lineage>
</organism>
<feature type="transmembrane region" description="Helical" evidence="6">
    <location>
        <begin position="175"/>
        <end position="194"/>
    </location>
</feature>
<dbReference type="EMBL" id="FNAI01000015">
    <property type="protein sequence ID" value="SDF26379.1"/>
    <property type="molecule type" value="Genomic_DNA"/>
</dbReference>
<dbReference type="AlphaFoldDB" id="A0A1G7JPH5"/>
<dbReference type="Proteomes" id="UP000199072">
    <property type="component" value="Unassembled WGS sequence"/>
</dbReference>
<feature type="transmembrane region" description="Helical" evidence="6">
    <location>
        <begin position="370"/>
        <end position="394"/>
    </location>
</feature>
<feature type="transmembrane region" description="Helical" evidence="6">
    <location>
        <begin position="277"/>
        <end position="302"/>
    </location>
</feature>
<feature type="transmembrane region" description="Helical" evidence="6">
    <location>
        <begin position="495"/>
        <end position="516"/>
    </location>
</feature>
<protein>
    <recommendedName>
        <fullName evidence="9">Major Facilitator Superfamily protein</fullName>
    </recommendedName>
</protein>
<evidence type="ECO:0000313" key="7">
    <source>
        <dbReference type="EMBL" id="SDF26379.1"/>
    </source>
</evidence>
<keyword evidence="5 6" id="KW-0472">Membrane</keyword>
<feature type="transmembrane region" description="Helical" evidence="6">
    <location>
        <begin position="240"/>
        <end position="257"/>
    </location>
</feature>
<dbReference type="SUPFAM" id="SSF103473">
    <property type="entry name" value="MFS general substrate transporter"/>
    <property type="match status" value="2"/>
</dbReference>
<feature type="transmembrane region" description="Helical" evidence="6">
    <location>
        <begin position="143"/>
        <end position="163"/>
    </location>
</feature>
<evidence type="ECO:0000256" key="2">
    <source>
        <dbReference type="ARBA" id="ARBA00022448"/>
    </source>
</evidence>
<keyword evidence="8" id="KW-1185">Reference proteome</keyword>
<dbReference type="STRING" id="1391627.SAMN05216464_11552"/>
<proteinExistence type="predicted"/>
<evidence type="ECO:0000256" key="5">
    <source>
        <dbReference type="ARBA" id="ARBA00023136"/>
    </source>
</evidence>
<evidence type="ECO:0000256" key="1">
    <source>
        <dbReference type="ARBA" id="ARBA00004141"/>
    </source>
</evidence>
<sequence>MRTTAPTLIFKSWSPKWLVKLSLFLVYMPSLVLFFLPIANINAAAGFYGIEQADVQYLVFTYYAGFAGFFPLEKRFYRYFAIKDYFLLLTSFQIITCLFCYFTRNLELLFICRFLQGIALASCVSFSLNLVFNHIQNETARPIGFSVFFGTLLIIISFDNFITVDIIDAVNFNEVYKYMMFLFVPGLVMIGVLLNNVRLGKKIPLYALDWPSFIIYSLGICLFCFIMIYGQEQYWFDGRFIFYAAAALILLILIFIARQTSRKRPLINLAVFKYPNLLIGASLLIVLYICRFGAALTNTYFLAVLNFDPRNVSYINLLNIAGNIIGLVISCAMLIQKRPFRLIWIYGYSLVLIYYTWMCFLLSGQGNASAYYIPLIVLGIGIGMLMASILYFIITAVPAALRDSSSALCALFRCVAFCTSVALINYLDLKQKTLHYNSFLDHYSKDNPLVKQSLRQVTGMLLKGGMPKGPAAAVANRILLKRVLTQDQIRFTIDYYFLIGCLVLIVLLILAAHPMVKKLYLYLKKSNRQSYESI</sequence>
<feature type="transmembrane region" description="Helical" evidence="6">
    <location>
        <begin position="314"/>
        <end position="335"/>
    </location>
</feature>
<feature type="transmembrane region" description="Helical" evidence="6">
    <location>
        <begin position="84"/>
        <end position="102"/>
    </location>
</feature>
<comment type="subcellular location">
    <subcellularLocation>
        <location evidence="1">Membrane</location>
        <topology evidence="1">Multi-pass membrane protein</topology>
    </subcellularLocation>
</comment>
<reference evidence="7 8" key="1">
    <citation type="submission" date="2016-10" db="EMBL/GenBank/DDBJ databases">
        <authorList>
            <person name="de Groot N.N."/>
        </authorList>
    </citation>
    <scope>NUCLEOTIDE SEQUENCE [LARGE SCALE GENOMIC DNA]</scope>
    <source>
        <strain evidence="7 8">47C3B</strain>
    </source>
</reference>
<dbReference type="PANTHER" id="PTHR42718:SF9">
    <property type="entry name" value="MAJOR FACILITATOR SUPERFAMILY MULTIDRUG TRANSPORTER MFSC"/>
    <property type="match status" value="1"/>
</dbReference>
<evidence type="ECO:0008006" key="9">
    <source>
        <dbReference type="Google" id="ProtNLM"/>
    </source>
</evidence>
<dbReference type="PANTHER" id="PTHR42718">
    <property type="entry name" value="MAJOR FACILITATOR SUPERFAMILY MULTIDRUG TRANSPORTER MFSC"/>
    <property type="match status" value="1"/>
</dbReference>
<dbReference type="Gene3D" id="1.20.1250.20">
    <property type="entry name" value="MFS general substrate transporter like domains"/>
    <property type="match status" value="1"/>
</dbReference>
<feature type="transmembrane region" description="Helical" evidence="6">
    <location>
        <begin position="206"/>
        <end position="228"/>
    </location>
</feature>
<feature type="transmembrane region" description="Helical" evidence="6">
    <location>
        <begin position="21"/>
        <end position="43"/>
    </location>
</feature>
<dbReference type="GO" id="GO:0016020">
    <property type="term" value="C:membrane"/>
    <property type="evidence" value="ECO:0007669"/>
    <property type="project" value="UniProtKB-SubCell"/>
</dbReference>
<dbReference type="RefSeq" id="WP_091154096.1">
    <property type="nucleotide sequence ID" value="NZ_FNAI01000015.1"/>
</dbReference>
<evidence type="ECO:0000256" key="4">
    <source>
        <dbReference type="ARBA" id="ARBA00022989"/>
    </source>
</evidence>
<feature type="transmembrane region" description="Helical" evidence="6">
    <location>
        <begin position="55"/>
        <end position="72"/>
    </location>
</feature>